<evidence type="ECO:0000313" key="4">
    <source>
        <dbReference type="EMBL" id="NDV63154.1"/>
    </source>
</evidence>
<dbReference type="GO" id="GO:0005509">
    <property type="term" value="F:calcium ion binding"/>
    <property type="evidence" value="ECO:0007669"/>
    <property type="project" value="InterPro"/>
</dbReference>
<evidence type="ECO:0000256" key="1">
    <source>
        <dbReference type="ARBA" id="ARBA00004613"/>
    </source>
</evidence>
<reference evidence="4 5" key="1">
    <citation type="submission" date="2020-02" db="EMBL/GenBank/DDBJ databases">
        <title>Albibacoteraceae fam. nov., the first described family within the subdivision 4 Verrucomicrobia.</title>
        <authorList>
            <person name="Xi F."/>
        </authorList>
    </citation>
    <scope>NUCLEOTIDE SEQUENCE [LARGE SCALE GENOMIC DNA]</scope>
    <source>
        <strain evidence="4 5">CK1056</strain>
    </source>
</reference>
<organism evidence="4 5">
    <name type="scientific">Oceanipulchritudo coccoides</name>
    <dbReference type="NCBI Taxonomy" id="2706888"/>
    <lineage>
        <taxon>Bacteria</taxon>
        <taxon>Pseudomonadati</taxon>
        <taxon>Verrucomicrobiota</taxon>
        <taxon>Opitutia</taxon>
        <taxon>Puniceicoccales</taxon>
        <taxon>Oceanipulchritudinaceae</taxon>
        <taxon>Oceanipulchritudo</taxon>
    </lineage>
</organism>
<dbReference type="RefSeq" id="WP_163966271.1">
    <property type="nucleotide sequence ID" value="NZ_JAAGNX010000003.1"/>
</dbReference>
<protein>
    <submittedName>
        <fullName evidence="4">LEPR-XLL domain-containing protein</fullName>
    </submittedName>
</protein>
<gene>
    <name evidence="4" type="ORF">G0Q06_11880</name>
</gene>
<dbReference type="SUPFAM" id="SSF51120">
    <property type="entry name" value="beta-Roll"/>
    <property type="match status" value="7"/>
</dbReference>
<evidence type="ECO:0000256" key="2">
    <source>
        <dbReference type="ARBA" id="ARBA00022525"/>
    </source>
</evidence>
<dbReference type="Proteomes" id="UP000478417">
    <property type="component" value="Unassembled WGS sequence"/>
</dbReference>
<dbReference type="PANTHER" id="PTHR38340">
    <property type="entry name" value="S-LAYER PROTEIN"/>
    <property type="match status" value="1"/>
</dbReference>
<dbReference type="InterPro" id="IPR011049">
    <property type="entry name" value="Serralysin-like_metalloprot_C"/>
</dbReference>
<evidence type="ECO:0000313" key="5">
    <source>
        <dbReference type="Proteomes" id="UP000478417"/>
    </source>
</evidence>
<keyword evidence="5" id="KW-1185">Reference proteome</keyword>
<name>A0A6B2M4Z1_9BACT</name>
<comment type="subcellular location">
    <subcellularLocation>
        <location evidence="1">Secreted</location>
    </subcellularLocation>
</comment>
<feature type="region of interest" description="Disordered" evidence="3">
    <location>
        <begin position="7198"/>
        <end position="7217"/>
    </location>
</feature>
<feature type="region of interest" description="Disordered" evidence="3">
    <location>
        <begin position="6685"/>
        <end position="6712"/>
    </location>
</feature>
<dbReference type="Pfam" id="PF00353">
    <property type="entry name" value="HemolysinCabind"/>
    <property type="match status" value="12"/>
</dbReference>
<keyword evidence="2" id="KW-0964">Secreted</keyword>
<dbReference type="PROSITE" id="PS00330">
    <property type="entry name" value="HEMOLYSIN_CALCIUM"/>
    <property type="match status" value="9"/>
</dbReference>
<dbReference type="InterPro" id="IPR053786">
    <property type="entry name" value="LEPRxLL_CS"/>
</dbReference>
<feature type="region of interest" description="Disordered" evidence="3">
    <location>
        <begin position="5539"/>
        <end position="5560"/>
    </location>
</feature>
<dbReference type="Gene3D" id="2.160.20.160">
    <property type="match status" value="1"/>
</dbReference>
<proteinExistence type="predicted"/>
<evidence type="ECO:0000256" key="3">
    <source>
        <dbReference type="SAM" id="MobiDB-lite"/>
    </source>
</evidence>
<dbReference type="EMBL" id="JAAGNX010000003">
    <property type="protein sequence ID" value="NDV63154.1"/>
    <property type="molecule type" value="Genomic_DNA"/>
</dbReference>
<feature type="compositionally biased region" description="Polar residues" evidence="3">
    <location>
        <begin position="6693"/>
        <end position="6703"/>
    </location>
</feature>
<accession>A0A6B2M4Z1</accession>
<dbReference type="GO" id="GO:0005576">
    <property type="term" value="C:extracellular region"/>
    <property type="evidence" value="ECO:0007669"/>
    <property type="project" value="UniProtKB-SubCell"/>
</dbReference>
<sequence>MKNFQLEGLEPRLLLSADGLSGITSLGNSDDLEDPLSAIIVVDDLEEARAVNAMEEDAAGIFDIEDKSLLEATSVKTDIKEPTTNSVGLDPVEALTVVINESQQVPESEILSANQVNASEWSMTEEIVQTLHAGNGPPVLETALDQQVEDSSLNTTKAAGDSFSNFNTSRQATEPVFFSTLSHVVEGPQPAYSELALTDTDIMGIIDTILTGYSDGTYTPGVAEVFDYTDLTKTLGTDLLSLISPVITANTDITYNPTDGWSGTITIAAGEVNLELGSFASASITDGPDGGDDAVVATYTISTSTATDGGSFSIVLDQVLLTALDGVVTAGGENLTLAYDPTTGLTADGYTFSSVNIDLSTGADNSGTQVLSASGSGIFEISDSGVAAQASVTLVSGPAFPQAISFDVSLTFKLNTTGSLVTDIDGTVVNLPANYFSVELSPGSGPTADISIAGGTFSAALLTLEKSGDDVTVSGSNVSFNLEAGSEQIISTTSSAFAIRFTPDGLVAAVRDATATGPDFGGSFTLTGLVDFDINTTGADATLPVIGLVPGALGSVYIKASIRGTPATFSFAGLEFSATLLEFEYDGGDVSFVGTGLSLTLTAGGETVFSATADFDFEFNGTSNEFIINSATITVTSGLSVGSFLNITTPSVSLTNVVINSSGLVSGELLITAGAVVLFDDQPYTASVTDRDNATTDDDDEFGITGEFNLTTGAFELTLDAFELVLGEVFTASAVGVVIGYDPEIVGDQDLVEIDSGTITFPKLDNLSVALENFILSTNGFRFESLVINVPGEQSLGSVLTISNFTITFTDFVVDFDALDTISGTLSISVASATLFPSGPITASVEDTDSDGVGLIITFVFVDGAFERLEINADKVTFDISTYLTLTATGVVINTDPPDARPFVVEFTSISGTFNAGPLENLTVAAENIGITDEGKLRALPEGDFVVRITDFSSDSLASIGWPSFLGFELSLLELKWENIENAPEDFTIRLSGSITTFFDLGSDSGLVISGGVEDLVIDIGLLAEGKFPFTSVGGFFVYLKGPLFGGEVEVGLSARIVRIDTSTDPYTLLAETADPNGPNVESVFCVALLGGFSVPGIGMSMRLAMSSRGPLAFYVSADIPILLDPNTGLTLGGLRGGVEFSKEIPTPEDAFALRDPEFAPPGEKTMDQWIEELELQVLQQVIDDVSFDNPLAILTSPITISAGATLYTSYTSELVFRAEVDVSIDTTGKILINASAVFGDTLNAKTYLFGDLSQIAQGTGRFVFLVDLPEAFAGLDPLLTVYGEIKFEFLMVGGDPMTTAELQALYLKDRFVDTFEIETATTVEEFDLTYAPSSRANVIVEVNDSPVTTFTFADDILTLTDDLSPGDSVTVSYKVEGEEVTQSEEVPLGDTWTEVTLSNVPIVSELPATDAAVATEIGLVVSVDDTELTYGTDYTLDAATWTVTFATAVAEESAIVLTYQTFKTFADEAATPDPELTFKITIAGGALFSLPGDLYAAADGQLILSFSATQFKLSFSAKMDVSLIGNIGQAAGEFVVQYGGDEWGVWGAVEFSAGEGLTEFLGAGGIHLTGIVRLSLNSTDEAKVVTLNFPLPGAFPPYAPEELNAVPVTIKPLSFTLTIQADVAFRPAGLDFQLFRVNGFFYFELSNEGIEVFATGSLFLGPEGGEILEFQCTLLLLVKFTVLETVEFGGFEFDIVGPYGFGGRIILALSVDAGAIGIPGISFNAVFSMVINTTMERLEFEIPVLDPEVPTIMGPNPDFYAGLPGEEALIPYEIDDAGTRKIIIPAGAPPSGDFDPADWTPDSAGVYLYIFGGGDIQFLDALSMTGTFTIIAQVTPTEITFRLEFTMNLDLDPLGIVLATGSLEISAEGVLANIAIAAGISLGEGLPIGFTLSGLFALEINTKDIPGTVLRPAIDPDTFLPTGETEEIEVAEHTVRIFVAGSVVINGLAEGKGGFQIEFSDDGLILLWSGNFTLLAGDVPLLAFRASGAVVLNDAGAAGRLSLSVYDSGLAIPGISFGGSFHAVFNLTSSRQVIDVPATLALEGPDLTEGNEGEVISYKVWENQAIMPKGAPPDSLTNVTAPDWDPADTGTAEPYFVVLGSGSITLMGLVDITGIFQIQVSPSQVVIAIQAGLDLDVLGTPLFSFDVVGELLLRPDGAAGILALSLSTGTPDILGSFGFSLSATFQLEFKAIVGDVTQTFSGYVFGNDGTVSGPTDLTLASGTYLRVTSGGTLTVLDFYNFSGKFVFEISDTGLSMYAYAYLQLGFIGSIYCEGGIILDSDGLVARFEAVIDFSSAAFGISLYGGVRISLNTTGDGAWFPDDSSPDNWVDPGLLVQGFVDINIFDIVFLSGNIGFQLGQQTDVVMADGSTKTVSITSLSATNVVAFVGANGPYWTDTDGDEEVDPSELNGDSVGFHVTDLDFGMLFMESVGFGDTGFYLALKLNIFDFGLVNVPGVTASGSFNVELNVGIGLSGFDPSIVPVDLSASFGEAVVLFDLLDESGDGVLDVDEQNDAFTSGYIGVDITSVSQLTAVLDSGSGPPDGLLEMSEVEGFLSSSYKSANAAALSALDANSNGRVESGFEVFTGDSSAPVMLDFDDFQITVQLGGEIGLAGIFRLSGVFLFELDPNGLTAFLAATLEIGPDIGAIPGSKIFNMSALGALVINGDGIAADIDVSLSVGGALSSVISFNASARVIFNYTGSDQSITIPARFVEYLTGVTDLSEIPGSTIADSPGLEGLVVEGEGDLDSRFTVHTDGSATFTISGGAPRLDGTFEPDGSYFLVSLNGQLTIVSAFVITADFQLKVSSLGLEMGFNGDIDIGGFITLDIDGGAVIEGGVFAAYLSVAVDFNVIGVNINGVAILEINSGTGLKTVYDAEGTGHPVTGNTYMVTFNVEIDLFGFFTANGFIYAGLVDGNFAINVVATLDFYGEDFVSIEGYFSVSSSGAVTFRFTGTVTLDLTYMGFGLSGNLSITITNTSFTGSGSVAIVLFGESFNIAAAELTVNWGDGSWSIYVEGPLSVWLRVSGNADGSYTITGGLGFLEDVLEALGDAAEAVAEAVVDAAEAVWDALTSLGQAILEFGEDVLEFIDGILTDIGDFFEGLFDEIASWFKSKKTEVEAKTIYPQYTYTTSLSSSGVLTITNNNTSSIDNELALAVVDTSEGMKLIVDAPDFTDSVLVAVSRYYTRYYYWDGWPPFGQWSSWSLQSTDNIYRNITFSNMQSFDVADVTQIVINGNGADEVIVLDPDSIDIDTDVYAAGGNDVIVTGSGDDYVEAGSGNDIVFTNDGDDILKGEAGNDKLMGGFGDDELYGGIGNDLLDENECRTDQLTLITETNILSGGDGVDILLGSPGRDTIEGGDDNDVITGLANDDTYVFRNDYGTDNLVDGLGVETMDFSAMTHNLDAALTDSGFTASAGTGNYLFVDDVIPIKTFKLGSGNDDFAISAFPVNPSIPAIPVILITDAGGADTYDLDLDPADAALNLSRINILDNGGSVDSIDLDLDSTGLQLYIHPQAVLLDNFELTYNSGVEEVNITDNALSTTVTTSPSSGLTELLIGSEVSLTSATGGPITLLGRGDVTLEAGSLISTTGNVTIYGDNDDLDSNGAVIQLLGTINAGAVMVHGGDDDDTVTIGNVTSGTETTIWTYGGSDTINVRTINAETTVNAGNDNDTINVGSLAPATGGNVNGIDAGLIVNGDGGSDTLNVDDTGDTTANTGVLTGTQITGLGMGGSIAYDSIATLNINLGSGGDTFTVESTHASATNLNSNSGNDIINVRTISGTTTVDSGNGSDTINVGNEAGTVNDISAALIIEGNNPASGSDTLTIDDTGDTVGNTGILTSTTVTGLGMAVGITYTGIEHLIISLGSGGDTFTINSTHGSATSPYQEETILNTGAGSDTVHINNVTDLLMVNGQDDVDTLNINGTGTGSVSTLHGNNGNDIFNIRAMNGEVEVFGDAGNDTVNVGSVAPSLPGVPTNPTGNIDAINGLLAVDGGAGINDILNVDDSNPATTNKSGTLTGTTIRGLGLEEGIDYTTLETLNIWLASGANTFTINSTHAGETTVSTAAGADTLHINDVNGVLVVNGEADADTFNVNGTSAGSDSTLNGDGGNDTFNVRAMSGPVTANGNDGSDTFNVGSQAPATGGNVNGIDASLIVNGNGGTDTLNVDDTGDTAANTGTLTSTLITGLGMGGNITYGTIATLNINLGSGGDTFIIESTHFSATNLNANGGSDTINVRTISGTTTVDSGTGSDTINVGSLAPASGGTVNDISAALIIEGNDPASGSDLLTVDGTGDTVGNTGTLTSTTITGLGMAVGITYSGIEHLIISLGSGGDTFTINSTHGSATSPYQEETILNTGAGSDTVHINNVTDLLFVNGEDDGDTINVNGTGTGSVSTLHGDNGNDIFNIRAMNGEVEVFGDAGDDTVNVGSVAPSVPGVPTNPTGNIDAINGLLTVDGGVGTNDVLNVDDSNPATTNKSGTLTGTTIRGLELEEGIDYTTLETLNIWLASGANTFTINSTHAGETTVSAAAGADTLHINDANGVLIVNGEADADKVTVGYTSAGSATTIYGQGGNDLVAVRTMDGTVTIDTGVGSDVVNVGSNSTPTDNPSNVGGVLDGIQAALVIEGNEPTSGSDILNIDESGETDDDSGILTSTTLTGFQMAPAGITYTGFEYLNFWMGTGADELYIVSTHAGTTNVHGGDGSEVVGDVDDRVHINTIAGLTTVHAEEGNDLIQVNVMSVGGAYVRTYLNGIDAILNLHGNGGSDTYRIFLANEGEALINVHDQGAPDDGVDVLEIEGSLADDLFLLRKEFVALINDFDGSGGVSSGDLVERVNYNEEINARLIVSALDGNDKLYVDDNSSITTLDGGPGNDFIQIGQVFNTPRDDRGGEFDPSLVGIEPDDQFATTAVFTGVIKDADGNVIFDPTTDELDATAAQAIEDARLLALASGEGLAGVGYISNGITHPTTAFGGDGNDTFSTYHNLATLRLDGEAGNDEFIVRAFVRLPFETVDEQAETEVDGGADEDLIAYTMNAPVSIEGGDGLDTLVIIGTVFPDNFVVTKDGIFGAGLSVRFTGIEKVEVDTLEGDDNIFVRSTGEGVVTTVTGGVGSDTIEVLGDVTGEIFTNDLFGQYSIIGHNSDGADFDYSDIGMPGLEVLVIDPGSGQLVDITEPDSFTRVGEGGLLDSYFIMLTGSMPAGFDAVYLTISAGVSSAKDQSAGGDSIEVSLDGVTWSKAVVLTVDSGSFGDLVGIHVRAIDDVAEEGERLVMISHSINSGPGAVAYENYALRDVEVTVIDNDLPTLVIDQLDPGTLAVDFMTNVLEGGFTDLYTIALNASPAAGEIVLVTILPDSDVNLSISSLTFTETNWFLPQTVIVSAADDGEFENTELSKIVHVISTDGPVYSGLDDVVIEAEVYDNETPGLIVRESNGQTKVFVGASTDTYALFLANEPADDVTLSIQTDERTLVRLAGTADPFLDSIEVTFTAATWSAGIEIEVQGNAGFTGSTDTRPFAYQVHTLDHLRGPLIINGDISPLSDRSLQPAVTLPTETDPVPESGDPSGPVGEVDDSASVDVLNIYNDGSQTPASGLLTYRSDVENVGYALEGFGMSDDLTLDQGTPGIPDLVTFGGGINYGDLEIVEILFGKAEEDLLINATAHDTITVVHGGGADDSMTVIEEGGNLTVKGPLILYGDTSENGLLPGGRYSGVSGVLSGNALAFNNPGNDTINGQESNAVLTIFGGPGNDILIGSTSGDQIAGGTGSDWIFGWSGDDHIYGDSQFNVHLDTLLTILRTTDPADPDYDLEALEIILGAEASSDFIRGDDGLDVILGDHGVITQGEGVRRIFSSADVIRVESTNPDQGAGDLVYGGSGNDLILGGTGADYLHGGNSTLPFPAVFSAELAVTTNPFDTVNLDGLFTVLQGFSESLPDDDVVFGDHGRIELSSDDPLSIVSTYYTVGDNDRLEGDSGHDVLIGGVGLDEAHGGLGNDLLLGDLGFVLLGVRSGSLFGRIDTVHAGSTETELLIGNDDVLYGDADDDILMGSVGSDRIDGGSEDDIIFGDNAVIDRALRLGNMTSLRFQELLDGTIYDLAGLVQVDGIPQLDPAGGAVWSDFAIMFLDHSDTTPVALYGNDYIAGGPQSDMIFGQLGDDVIQGDGSIGLTEDVSAYRDSSGVLQVTPSVESLTDGDDYIEGNGGNDVIFGNLGQDDIVGGSSTRFGLGADESLRPDGSDLIFGGAGESSDLARNSHGDYMHARDADTIVGDNANIYRLVAVNGTTTFLSFNYDNQALNAGSATLYDSTNRLIVRAVQLVDYTRGGPDWLGEGAFSAAWNDNGATDEIHGESGDDQIYGMVGNDILFGEAADDDLIGGWGHDWISGGTGDDGVLGDDGRIYTSRNTELGEPLYGISGIDAKDLNLVITTPGKIQQALINVENELKKTVNLTPFNFGFDAFTPLYDPLHADDIIYGGLGNDFLHGGSGDDLVSGAEALPEAWFAVYGPGGSSTDVRSDYTVPYNPGNALAYEALRVEEFGAYDEYNPLRKIILSSGEYFTNFDAADTGAPFGLTADGSIDTVYTDGNDRIFGDLGNDWLVGGTGQDHLYGGYGNDLINADDDHDSTATGADPLANDIPDTYASYQDIAYGGAGRDVLIANTGGDRLIDWVGEFNSFLVPFAPFGAATISRTLQPQLAEYLYDLSESDGADPTRSSDSGTEVSRNGEPEGELGMVRQQDFGWQDQTGAPDDPQPGNIAGGKRDVLRAVGFNNGKPEGFYIDSGSWTTQNGSYYVEPASIGGDALSVFYVDSYIPIYYEVMATLNPVKPNGGFKSNAYLVFDYQSSTDFKFAGINVSTNKLEIGQYTADGWTVDVQSPHLGSLKSNTPYNVLLAVNGTTVTLVVDGSSVLTHEFEAVYDEYGILQGLNDGMIGLGGQNSRAAIDNVVVQRIAPETTFVLEDNFDSDLNNLFLTPVDGAWSAGNSLYRGTVVDDPAISLIGIEVAPASLIRLQAILQTSGESGFVFDYYDADNYKFITISSETDEIRIGHITRKGVVVDAVYTYDTLDLGSLQELDAILKGNTVSVSLNGNLLLSHAFNALVTDGDYGLIGFSGTTDFDEVVFQTDDPALAPEDGVDPDPIILVPVLVLPEIVEDVSMSEPEVEIVESIDKPVSLGNPVDHTASGRGLIAPNHLGDTSLVLDAWPVRQVFFSTLSNSDSAKASAGQSSDNPVPQEPVDTSNDALFHTCLRTIEGFGARHLSSAHEIDSRLIHMDQGVLIRLHNELLEDGPDATLSVY</sequence>
<comment type="caution">
    <text evidence="4">The sequence shown here is derived from an EMBL/GenBank/DDBJ whole genome shotgun (WGS) entry which is preliminary data.</text>
</comment>
<dbReference type="Gene3D" id="2.150.10.10">
    <property type="entry name" value="Serralysin-like metalloprotease, C-terminal"/>
    <property type="match status" value="5"/>
</dbReference>
<dbReference type="NCBIfam" id="NF012209">
    <property type="entry name" value="LEPR-8K"/>
    <property type="match status" value="1"/>
</dbReference>
<dbReference type="InterPro" id="IPR018511">
    <property type="entry name" value="Hemolysin-typ_Ca-bd_CS"/>
</dbReference>
<dbReference type="InterPro" id="IPR001343">
    <property type="entry name" value="Hemolysn_Ca-bd"/>
</dbReference>
<dbReference type="PANTHER" id="PTHR38340:SF1">
    <property type="entry name" value="S-LAYER PROTEIN"/>
    <property type="match status" value="1"/>
</dbReference>
<dbReference type="InterPro" id="IPR050557">
    <property type="entry name" value="RTX_toxin/Mannuronan_C5-epim"/>
</dbReference>